<evidence type="ECO:0000313" key="6">
    <source>
        <dbReference type="Proteomes" id="UP000293846"/>
    </source>
</evidence>
<feature type="domain" description="SbsA Ig-like" evidence="3">
    <location>
        <begin position="250"/>
        <end position="348"/>
    </location>
</feature>
<gene>
    <name evidence="5" type="ORF">E0Y62_00160</name>
</gene>
<evidence type="ECO:0000256" key="2">
    <source>
        <dbReference type="SAM" id="SignalP"/>
    </source>
</evidence>
<evidence type="ECO:0000259" key="3">
    <source>
        <dbReference type="Pfam" id="PF13205"/>
    </source>
</evidence>
<dbReference type="Pfam" id="PF18058">
    <property type="entry name" value="SbsC_C"/>
    <property type="match status" value="1"/>
</dbReference>
<dbReference type="AlphaFoldDB" id="A0A4R1AZW7"/>
<name>A0A4R1AZW7_9BACI</name>
<dbReference type="InterPro" id="IPR014755">
    <property type="entry name" value="Cu-Rt/internalin_Ig-like"/>
</dbReference>
<dbReference type="Pfam" id="PF13205">
    <property type="entry name" value="Big_5"/>
    <property type="match status" value="1"/>
</dbReference>
<dbReference type="Gene3D" id="2.60.40.1220">
    <property type="match status" value="5"/>
</dbReference>
<proteinExistence type="predicted"/>
<organism evidence="5 6">
    <name type="scientific">Cytobacillus praedii</name>
    <dbReference type="NCBI Taxonomy" id="1742358"/>
    <lineage>
        <taxon>Bacteria</taxon>
        <taxon>Bacillati</taxon>
        <taxon>Bacillota</taxon>
        <taxon>Bacilli</taxon>
        <taxon>Bacillales</taxon>
        <taxon>Bacillaceae</taxon>
        <taxon>Cytobacillus</taxon>
    </lineage>
</organism>
<dbReference type="InterPro" id="IPR041378">
    <property type="entry name" value="S-layer_SbsC_C"/>
</dbReference>
<dbReference type="Gene3D" id="1.20.58.780">
    <property type="match status" value="1"/>
</dbReference>
<dbReference type="Gene3D" id="1.20.58.790">
    <property type="match status" value="1"/>
</dbReference>
<dbReference type="OrthoDB" id="2690990at2"/>
<dbReference type="InterPro" id="IPR032812">
    <property type="entry name" value="SbsA_Ig"/>
</dbReference>
<keyword evidence="6" id="KW-1185">Reference proteome</keyword>
<dbReference type="Proteomes" id="UP000293846">
    <property type="component" value="Unassembled WGS sequence"/>
</dbReference>
<dbReference type="EMBL" id="SJTH01000001">
    <property type="protein sequence ID" value="TCJ06257.1"/>
    <property type="molecule type" value="Genomic_DNA"/>
</dbReference>
<feature type="signal peptide" evidence="2">
    <location>
        <begin position="1"/>
        <end position="34"/>
    </location>
</feature>
<comment type="caution">
    <text evidence="5">The sequence shown here is derived from an EMBL/GenBank/DDBJ whole genome shotgun (WGS) entry which is preliminary data.</text>
</comment>
<evidence type="ECO:0000256" key="1">
    <source>
        <dbReference type="ARBA" id="ARBA00022729"/>
    </source>
</evidence>
<reference evidence="5 6" key="1">
    <citation type="submission" date="2019-03" db="EMBL/GenBank/DDBJ databases">
        <authorList>
            <person name="Jensen L."/>
            <person name="Storgaard J."/>
            <person name="Sulaj E."/>
            <person name="Schramm A."/>
            <person name="Marshall I.P.G."/>
        </authorList>
    </citation>
    <scope>NUCLEOTIDE SEQUENCE [LARGE SCALE GENOMIC DNA]</scope>
    <source>
        <strain evidence="5 6">2017H2G3</strain>
    </source>
</reference>
<evidence type="ECO:0000313" key="5">
    <source>
        <dbReference type="EMBL" id="TCJ06257.1"/>
    </source>
</evidence>
<feature type="domain" description="SbsC C-terminal" evidence="4">
    <location>
        <begin position="55"/>
        <end position="186"/>
    </location>
</feature>
<evidence type="ECO:0008006" key="7">
    <source>
        <dbReference type="Google" id="ProtNLM"/>
    </source>
</evidence>
<feature type="chain" id="PRO_5020988445" description="SbsC C-terminal domain-containing protein" evidence="2">
    <location>
        <begin position="35"/>
        <end position="858"/>
    </location>
</feature>
<protein>
    <recommendedName>
        <fullName evidence="7">SbsC C-terminal domain-containing protein</fullName>
    </recommendedName>
</protein>
<evidence type="ECO:0000259" key="4">
    <source>
        <dbReference type="Pfam" id="PF18058"/>
    </source>
</evidence>
<sequence length="858" mass="94128">MLGDRYMSKKRTLKVLSASAIAASAFVTAPSIEAASVSQAEKLVKTAKDAGTVLKWAISIEGTADGKTRPWAAYNAAKSAYDKALKAVNTLPAAQKNRYLAELDQEVKLHITRTMFYIDAITAGEKIKEKQQTLAYQQDLDIINDQTERAYHELSNEIRKQAILLDRVYGQTTRDLIRSHYKQSAEKVRDASKYPVTVKMELDLAQKALADKDSVKANKHIQEAKSYLKYIDNTVIKKYLTDRLNTLETSYVPKVVNVSAAEPKRIRVEFNKAMLSGSGTNGAENTSNYSVSGRTIKNVTLTNDKKTAVIELYDSLYTSTSYTVTVKRNIQSANYETLSTADYTSSFTFSDKQKPTVSTITTQANGNVEIKFSEIINSGSSLSITVDGKAVTTNSVYSDTDTVIVPKAELDRIGLRKGRSYSIVVSGAKDVVVYTPNTMDTYRSNFMYNPTADSVAPGVRTLQVKDEKTITVEFTETLDAFTASNLVIMKGNTTIRPTTVKDVSNGQKTKFDIELPASVYGTNENSVWLNVQVKAYKDLDNNTGSTVDRSVSLTKDLNPPQFVSSFFDANKNEIHLTFNKPLKAIAPVTSKITIYDSNDQSIKYTVKTNVDNKLVIDAKSIPDGVYLINVADGAVKDNTLSQNDNRAFSTTVTKKTDSVKPQVTLLESTVNGQFKASFSEAVNEQTATSPANYTYDGSTLPANTTFTMSADKRLVTITLPEGTITTTKTFNLTARNVKDLSDNVMNVYNSNITLKDNTQPVMLAAARDNNTIKITFSENIILPDSGQSNFSIAVDNQQVTTGQYTVRVSSNQRDIIITPGSDDLFATGKITIQTTSSASIRDGAGNLIKDGITKDIPQ</sequence>
<dbReference type="STRING" id="1742358.GCA_001439605_02094"/>
<accession>A0A4R1AZW7</accession>
<keyword evidence="1 2" id="KW-0732">Signal</keyword>